<accession>A0A1I7WIA4</accession>
<name>A0A1I7WIA4_HETBA</name>
<proteinExistence type="predicted"/>
<evidence type="ECO:0000313" key="1">
    <source>
        <dbReference type="Proteomes" id="UP000095283"/>
    </source>
</evidence>
<keyword evidence="1" id="KW-1185">Reference proteome</keyword>
<dbReference type="Proteomes" id="UP000095283">
    <property type="component" value="Unplaced"/>
</dbReference>
<dbReference type="AlphaFoldDB" id="A0A1I7WIA4"/>
<evidence type="ECO:0000313" key="2">
    <source>
        <dbReference type="WBParaSite" id="Hba_04722"/>
    </source>
</evidence>
<sequence length="113" mass="13154">MLCYLQVKKLDWFLNQIVKFEPLKPDGCTVKLPEMVSSALSPYRMSFILSHLLNFCRHVWRNQTLKAHLMTHMLRTFVIINCGLSESLCATFLRMFVLNIDHSSSCNINIPHI</sequence>
<organism evidence="1 2">
    <name type="scientific">Heterorhabditis bacteriophora</name>
    <name type="common">Entomopathogenic nematode worm</name>
    <dbReference type="NCBI Taxonomy" id="37862"/>
    <lineage>
        <taxon>Eukaryota</taxon>
        <taxon>Metazoa</taxon>
        <taxon>Ecdysozoa</taxon>
        <taxon>Nematoda</taxon>
        <taxon>Chromadorea</taxon>
        <taxon>Rhabditida</taxon>
        <taxon>Rhabditina</taxon>
        <taxon>Rhabditomorpha</taxon>
        <taxon>Strongyloidea</taxon>
        <taxon>Heterorhabditidae</taxon>
        <taxon>Heterorhabditis</taxon>
    </lineage>
</organism>
<reference evidence="2" key="1">
    <citation type="submission" date="2016-11" db="UniProtKB">
        <authorList>
            <consortium name="WormBaseParasite"/>
        </authorList>
    </citation>
    <scope>IDENTIFICATION</scope>
</reference>
<dbReference type="WBParaSite" id="Hba_04722">
    <property type="protein sequence ID" value="Hba_04722"/>
    <property type="gene ID" value="Hba_04722"/>
</dbReference>
<protein>
    <submittedName>
        <fullName evidence="2">Ovule protein</fullName>
    </submittedName>
</protein>